<proteinExistence type="predicted"/>
<reference evidence="4 5" key="1">
    <citation type="submission" date="2015-02" db="EMBL/GenBank/DDBJ databases">
        <authorList>
            <person name="Ju K.-S."/>
            <person name="Doroghazi J.R."/>
            <person name="Metcalf W."/>
        </authorList>
    </citation>
    <scope>NUCLEOTIDE SEQUENCE [LARGE SCALE GENOMIC DNA]</scope>
    <source>
        <strain evidence="4 5">NRRL B-16140</strain>
    </source>
</reference>
<gene>
    <name evidence="4" type="ORF">UK23_14520</name>
</gene>
<evidence type="ECO:0000256" key="2">
    <source>
        <dbReference type="PROSITE-ProRule" id="PRU00335"/>
    </source>
</evidence>
<evidence type="ECO:0000256" key="1">
    <source>
        <dbReference type="ARBA" id="ARBA00023125"/>
    </source>
</evidence>
<feature type="domain" description="HTH tetR-type" evidence="3">
    <location>
        <begin position="16"/>
        <end position="76"/>
    </location>
</feature>
<evidence type="ECO:0000313" key="5">
    <source>
        <dbReference type="Proteomes" id="UP000033393"/>
    </source>
</evidence>
<evidence type="ECO:0000259" key="3">
    <source>
        <dbReference type="PROSITE" id="PS50977"/>
    </source>
</evidence>
<keyword evidence="1 2" id="KW-0238">DNA-binding</keyword>
<keyword evidence="5" id="KW-1185">Reference proteome</keyword>
<comment type="caution">
    <text evidence="4">The sequence shown here is derived from an EMBL/GenBank/DDBJ whole genome shotgun (WGS) entry which is preliminary data.</text>
</comment>
<dbReference type="AlphaFoldDB" id="A0A0F0H6P2"/>
<feature type="DNA-binding region" description="H-T-H motif" evidence="2">
    <location>
        <begin position="39"/>
        <end position="58"/>
    </location>
</feature>
<sequence>MGDMVFQRARTDEQRTERRRQILDAAAAMLTEMPVAQLSLSALSRRVCLAKANVLRYFDSREAVLLELLEAEMADWIAELERAETPSSGDLLAELLASTLTRRPVLCDLASAQAAVLEHNISAETATRHKYAAKQSLEDLVAIVARHVPELGDDDAITFVQTVMLTAIAAWPCSRPPEAILSAFAADPELAALRIDFTDTVRRTAEVTVSGLLARRK</sequence>
<dbReference type="OrthoDB" id="6637160at2"/>
<protein>
    <recommendedName>
        <fullName evidence="3">HTH tetR-type domain-containing protein</fullName>
    </recommendedName>
</protein>
<dbReference type="GO" id="GO:0003677">
    <property type="term" value="F:DNA binding"/>
    <property type="evidence" value="ECO:0007669"/>
    <property type="project" value="UniProtKB-UniRule"/>
</dbReference>
<dbReference type="Pfam" id="PF17929">
    <property type="entry name" value="TetR_C_34"/>
    <property type="match status" value="1"/>
</dbReference>
<dbReference type="Pfam" id="PF00440">
    <property type="entry name" value="TetR_N"/>
    <property type="match status" value="1"/>
</dbReference>
<organism evidence="4 5">
    <name type="scientific">Lentzea aerocolonigenes</name>
    <name type="common">Lechevalieria aerocolonigenes</name>
    <name type="synonym">Saccharothrix aerocolonigenes</name>
    <dbReference type="NCBI Taxonomy" id="68170"/>
    <lineage>
        <taxon>Bacteria</taxon>
        <taxon>Bacillati</taxon>
        <taxon>Actinomycetota</taxon>
        <taxon>Actinomycetes</taxon>
        <taxon>Pseudonocardiales</taxon>
        <taxon>Pseudonocardiaceae</taxon>
        <taxon>Lentzea</taxon>
    </lineage>
</organism>
<dbReference type="InterPro" id="IPR041483">
    <property type="entry name" value="TetR_C_34"/>
</dbReference>
<dbReference type="InterPro" id="IPR001647">
    <property type="entry name" value="HTH_TetR"/>
</dbReference>
<evidence type="ECO:0000313" key="4">
    <source>
        <dbReference type="EMBL" id="KJK49288.1"/>
    </source>
</evidence>
<accession>A0A0F0H6P2</accession>
<dbReference type="Gene3D" id="1.10.357.10">
    <property type="entry name" value="Tetracycline Repressor, domain 2"/>
    <property type="match status" value="1"/>
</dbReference>
<dbReference type="PATRIC" id="fig|68170.10.peg.2990"/>
<dbReference type="SUPFAM" id="SSF46689">
    <property type="entry name" value="Homeodomain-like"/>
    <property type="match status" value="1"/>
</dbReference>
<dbReference type="PROSITE" id="PS50977">
    <property type="entry name" value="HTH_TETR_2"/>
    <property type="match status" value="1"/>
</dbReference>
<dbReference type="Proteomes" id="UP000033393">
    <property type="component" value="Unassembled WGS sequence"/>
</dbReference>
<name>A0A0F0H6P2_LENAE</name>
<dbReference type="InterPro" id="IPR009057">
    <property type="entry name" value="Homeodomain-like_sf"/>
</dbReference>
<dbReference type="EMBL" id="JYJG01000086">
    <property type="protein sequence ID" value="KJK49288.1"/>
    <property type="molecule type" value="Genomic_DNA"/>
</dbReference>